<dbReference type="SMART" id="SM00671">
    <property type="entry name" value="SEL1"/>
    <property type="match status" value="1"/>
</dbReference>
<organism evidence="1">
    <name type="scientific">uncultured bacterium contig00025</name>
    <dbReference type="NCBI Taxonomy" id="1181514"/>
    <lineage>
        <taxon>Bacteria</taxon>
        <taxon>environmental samples</taxon>
    </lineage>
</organism>
<dbReference type="Pfam" id="PF08238">
    <property type="entry name" value="Sel1"/>
    <property type="match status" value="2"/>
</dbReference>
<dbReference type="InterPro" id="IPR006597">
    <property type="entry name" value="Sel1-like"/>
</dbReference>
<sequence>MCNLGYCYYYGRDMEINYEKAYDCFSRSAFLGNANAMYKLGDMFFYGYYGYLYKPALRGPTSEFFVMRGRRDAA</sequence>
<reference evidence="1" key="1">
    <citation type="submission" date="2012-03" db="EMBL/GenBank/DDBJ databases">
        <title>Functional metagenomics reveals considerable lignocellulase gene clusters in the gut microbiome of a wood-feeding higher termite.</title>
        <authorList>
            <person name="Liu N."/>
        </authorList>
    </citation>
    <scope>NUCLEOTIDE SEQUENCE</scope>
</reference>
<dbReference type="AlphaFoldDB" id="A0A806K0X0"/>
<evidence type="ECO:0000313" key="1">
    <source>
        <dbReference type="EMBL" id="AGS53406.1"/>
    </source>
</evidence>
<accession>A0A806K0X0</accession>
<dbReference type="Gene3D" id="1.25.40.10">
    <property type="entry name" value="Tetratricopeptide repeat domain"/>
    <property type="match status" value="1"/>
</dbReference>
<protein>
    <recommendedName>
        <fullName evidence="2">Sel1 repeat protein</fullName>
    </recommendedName>
</protein>
<dbReference type="InterPro" id="IPR011990">
    <property type="entry name" value="TPR-like_helical_dom_sf"/>
</dbReference>
<dbReference type="SUPFAM" id="SSF81901">
    <property type="entry name" value="HCP-like"/>
    <property type="match status" value="1"/>
</dbReference>
<dbReference type="EMBL" id="JQ844232">
    <property type="protein sequence ID" value="AGS53406.1"/>
    <property type="molecule type" value="Genomic_DNA"/>
</dbReference>
<proteinExistence type="predicted"/>
<evidence type="ECO:0008006" key="2">
    <source>
        <dbReference type="Google" id="ProtNLM"/>
    </source>
</evidence>
<name>A0A806K0X0_9BACT</name>